<evidence type="ECO:0000259" key="2">
    <source>
        <dbReference type="Pfam" id="PF11127"/>
    </source>
</evidence>
<organism evidence="3 4">
    <name type="scientific">Halolamina litorea</name>
    <dbReference type="NCBI Taxonomy" id="1515593"/>
    <lineage>
        <taxon>Archaea</taxon>
        <taxon>Methanobacteriati</taxon>
        <taxon>Methanobacteriota</taxon>
        <taxon>Stenosarchaea group</taxon>
        <taxon>Halobacteria</taxon>
        <taxon>Halobacteriales</taxon>
        <taxon>Haloferacaceae</taxon>
    </lineage>
</organism>
<keyword evidence="4" id="KW-1185">Reference proteome</keyword>
<evidence type="ECO:0000313" key="3">
    <source>
        <dbReference type="EMBL" id="MFD1566542.1"/>
    </source>
</evidence>
<keyword evidence="1" id="KW-0472">Membrane</keyword>
<reference evidence="3 4" key="1">
    <citation type="journal article" date="2019" name="Int. J. Syst. Evol. Microbiol.">
        <title>The Global Catalogue of Microorganisms (GCM) 10K type strain sequencing project: providing services to taxonomists for standard genome sequencing and annotation.</title>
        <authorList>
            <consortium name="The Broad Institute Genomics Platform"/>
            <consortium name="The Broad Institute Genome Sequencing Center for Infectious Disease"/>
            <person name="Wu L."/>
            <person name="Ma J."/>
        </authorList>
    </citation>
    <scope>NUCLEOTIDE SEQUENCE [LARGE SCALE GENOMIC DNA]</scope>
    <source>
        <strain evidence="3 4">CGMCC 1.12859</strain>
    </source>
</reference>
<dbReference type="RefSeq" id="WP_267645834.1">
    <property type="nucleotide sequence ID" value="NZ_JANHGR010000001.1"/>
</dbReference>
<dbReference type="AlphaFoldDB" id="A0ABD6BN55"/>
<gene>
    <name evidence="3" type="ORF">ACFSAU_03475</name>
</gene>
<feature type="domain" description="Inner membrane protein YgaP-like transmembrane" evidence="2">
    <location>
        <begin position="1"/>
        <end position="75"/>
    </location>
</feature>
<keyword evidence="1" id="KW-0812">Transmembrane</keyword>
<dbReference type="InterPro" id="IPR021309">
    <property type="entry name" value="YgaP-like_TM"/>
</dbReference>
<comment type="caution">
    <text evidence="3">The sequence shown here is derived from an EMBL/GenBank/DDBJ whole genome shotgun (WGS) entry which is preliminary data.</text>
</comment>
<evidence type="ECO:0000256" key="1">
    <source>
        <dbReference type="SAM" id="Phobius"/>
    </source>
</evidence>
<keyword evidence="1" id="KW-1133">Transmembrane helix</keyword>
<protein>
    <submittedName>
        <fullName evidence="3">DUF2892 domain-containing protein</fullName>
    </submittedName>
</protein>
<dbReference type="Pfam" id="PF11127">
    <property type="entry name" value="YgaP-like_TM"/>
    <property type="match status" value="1"/>
</dbReference>
<feature type="transmembrane region" description="Helical" evidence="1">
    <location>
        <begin position="12"/>
        <end position="32"/>
    </location>
</feature>
<evidence type="ECO:0000313" key="4">
    <source>
        <dbReference type="Proteomes" id="UP001597139"/>
    </source>
</evidence>
<feature type="transmembrane region" description="Helical" evidence="1">
    <location>
        <begin position="38"/>
        <end position="59"/>
    </location>
</feature>
<accession>A0ABD6BN55</accession>
<dbReference type="EMBL" id="JBHUCZ010000001">
    <property type="protein sequence ID" value="MFD1566542.1"/>
    <property type="molecule type" value="Genomic_DNA"/>
</dbReference>
<sequence>MEKNVGGLDRIARFIVGPLLIIVGLAAFAGLFTPALGTTVLVLAAVSVLVGAVLTVTAATQKCPLNSVIGLDTYGKGPA</sequence>
<name>A0ABD6BN55_9EURY</name>
<proteinExistence type="predicted"/>
<dbReference type="Proteomes" id="UP001597139">
    <property type="component" value="Unassembled WGS sequence"/>
</dbReference>